<feature type="domain" description="CRAL-TRIO" evidence="1">
    <location>
        <begin position="89"/>
        <end position="252"/>
    </location>
</feature>
<dbReference type="SMART" id="SM01100">
    <property type="entry name" value="CRAL_TRIO_N"/>
    <property type="match status" value="1"/>
</dbReference>
<evidence type="ECO:0000259" key="1">
    <source>
        <dbReference type="PROSITE" id="PS50191"/>
    </source>
</evidence>
<dbReference type="SUPFAM" id="SSF46938">
    <property type="entry name" value="CRAL/TRIO N-terminal domain"/>
    <property type="match status" value="1"/>
</dbReference>
<dbReference type="Gene3D" id="3.40.525.10">
    <property type="entry name" value="CRAL-TRIO lipid binding domain"/>
    <property type="match status" value="1"/>
</dbReference>
<sequence>MKTLLSSPTKSLALEELNEQEPNKSEALKQMQDWLNTQPHITCRRDNSFLLRFLRFQKYRLEEAKDQLIKYLKMREDNHLWFRNLDIRDPSLTTLIDGGYWFALPEKDKAGRRVFFNRSAALDPSRNDNNEQMRAMIICFESMLEDEENQVRGFTYVMDEKDVGFSYLSLWTLGEVTKAIQCCEKTIPMRHKEVHFLNLSTALGALFEFVKSIMSDKMNSRMKVHSSLDSLYSVVDRQILPKEYGGKVPMATMIKQYREEMELVRSKVLSLDQMKIGKKVGTHNKLQRTINKVQRSFKKIDID</sequence>
<dbReference type="GO" id="GO:0016020">
    <property type="term" value="C:membrane"/>
    <property type="evidence" value="ECO:0007669"/>
    <property type="project" value="TreeGrafter"/>
</dbReference>
<dbReference type="AlphaFoldDB" id="A0A2P2I6W6"/>
<protein>
    <submittedName>
        <fullName evidence="2">Clavesin-2</fullName>
    </submittedName>
</protein>
<dbReference type="PANTHER" id="PTHR10174:SF208">
    <property type="entry name" value="CRAL-TRIO DOMAIN-CONTAINING PROTEIN DDB_G0278031"/>
    <property type="match status" value="1"/>
</dbReference>
<dbReference type="Pfam" id="PF00650">
    <property type="entry name" value="CRAL_TRIO"/>
    <property type="match status" value="1"/>
</dbReference>
<dbReference type="InterPro" id="IPR011074">
    <property type="entry name" value="CRAL/TRIO_N_dom"/>
</dbReference>
<proteinExistence type="evidence at transcript level"/>
<dbReference type="SMART" id="SM00516">
    <property type="entry name" value="SEC14"/>
    <property type="match status" value="1"/>
</dbReference>
<dbReference type="InterPro" id="IPR001251">
    <property type="entry name" value="CRAL-TRIO_dom"/>
</dbReference>
<dbReference type="EMBL" id="IACT01004342">
    <property type="protein sequence ID" value="LAC23538.1"/>
    <property type="molecule type" value="mRNA"/>
</dbReference>
<dbReference type="PROSITE" id="PS50191">
    <property type="entry name" value="CRAL_TRIO"/>
    <property type="match status" value="1"/>
</dbReference>
<dbReference type="PRINTS" id="PR00180">
    <property type="entry name" value="CRETINALDHBP"/>
</dbReference>
<dbReference type="Gene3D" id="1.10.8.20">
    <property type="entry name" value="N-terminal domain of phosphatidylinositol transfer protein sec14p"/>
    <property type="match status" value="1"/>
</dbReference>
<dbReference type="Gene3D" id="1.20.5.1200">
    <property type="entry name" value="Alpha-tocopherol transfer"/>
    <property type="match status" value="1"/>
</dbReference>
<dbReference type="GO" id="GO:1902936">
    <property type="term" value="F:phosphatidylinositol bisphosphate binding"/>
    <property type="evidence" value="ECO:0007669"/>
    <property type="project" value="TreeGrafter"/>
</dbReference>
<dbReference type="EMBL" id="IACF01004070">
    <property type="protein sequence ID" value="LAB69666.1"/>
    <property type="molecule type" value="mRNA"/>
</dbReference>
<reference evidence="2" key="2">
    <citation type="journal article" date="2018" name="Biosci. Biotechnol. Biochem.">
        <title>Polysaccharide hydrolase of the hadal zone amphipods Hirondellea gigas.</title>
        <authorList>
            <person name="Kobayashi H."/>
            <person name="Nagahama T."/>
            <person name="Arai W."/>
            <person name="Sasagawa Y."/>
            <person name="Umeda M."/>
            <person name="Hayashi T."/>
            <person name="Nikaido I."/>
            <person name="Watanabe H."/>
            <person name="Oguri K."/>
            <person name="Kitazato H."/>
            <person name="Fujioka K."/>
            <person name="Kido Y."/>
            <person name="Takami H."/>
        </authorList>
    </citation>
    <scope>NUCLEOTIDE SEQUENCE</scope>
    <source>
        <tissue evidence="2">Whole body</tissue>
    </source>
</reference>
<name>A0A2P2I6W6_9CRUS</name>
<dbReference type="SUPFAM" id="SSF52087">
    <property type="entry name" value="CRAL/TRIO domain"/>
    <property type="match status" value="1"/>
</dbReference>
<evidence type="ECO:0000313" key="2">
    <source>
        <dbReference type="EMBL" id="LAB69666.1"/>
    </source>
</evidence>
<dbReference type="InterPro" id="IPR036865">
    <property type="entry name" value="CRAL-TRIO_dom_sf"/>
</dbReference>
<evidence type="ECO:0000313" key="3">
    <source>
        <dbReference type="EMBL" id="LAC23538.1"/>
    </source>
</evidence>
<dbReference type="InterPro" id="IPR036273">
    <property type="entry name" value="CRAL/TRIO_N_dom_sf"/>
</dbReference>
<organism evidence="2">
    <name type="scientific">Hirondellea gigas</name>
    <dbReference type="NCBI Taxonomy" id="1518452"/>
    <lineage>
        <taxon>Eukaryota</taxon>
        <taxon>Metazoa</taxon>
        <taxon>Ecdysozoa</taxon>
        <taxon>Arthropoda</taxon>
        <taxon>Crustacea</taxon>
        <taxon>Multicrustacea</taxon>
        <taxon>Malacostraca</taxon>
        <taxon>Eumalacostraca</taxon>
        <taxon>Peracarida</taxon>
        <taxon>Amphipoda</taxon>
        <taxon>Amphilochidea</taxon>
        <taxon>Lysianassida</taxon>
        <taxon>Lysianassidira</taxon>
        <taxon>Lysianassoidea</taxon>
        <taxon>Lysianassidae</taxon>
        <taxon>Hirondellea</taxon>
    </lineage>
</organism>
<accession>A0A2P2I6W6</accession>
<reference evidence="3" key="1">
    <citation type="submission" date="2017-11" db="EMBL/GenBank/DDBJ databases">
        <title>The sensing device of the deep-sea amphipod.</title>
        <authorList>
            <person name="Kobayashi H."/>
            <person name="Nagahama T."/>
            <person name="Arai W."/>
            <person name="Sasagawa Y."/>
            <person name="Umeda M."/>
            <person name="Hayashi T."/>
            <person name="Nikaido I."/>
            <person name="Watanabe H."/>
            <person name="Oguri K."/>
            <person name="Kitazato H."/>
            <person name="Fujioka K."/>
            <person name="Kido Y."/>
            <person name="Takami H."/>
        </authorList>
    </citation>
    <scope>NUCLEOTIDE SEQUENCE</scope>
    <source>
        <tissue evidence="3">Whole body</tissue>
    </source>
</reference>
<dbReference type="CDD" id="cd00170">
    <property type="entry name" value="SEC14"/>
    <property type="match status" value="1"/>
</dbReference>
<dbReference type="PANTHER" id="PTHR10174">
    <property type="entry name" value="ALPHA-TOCOPHEROL TRANSFER PROTEIN-RELATED"/>
    <property type="match status" value="1"/>
</dbReference>